<evidence type="ECO:0000259" key="1">
    <source>
        <dbReference type="Pfam" id="PF07486"/>
    </source>
</evidence>
<dbReference type="AlphaFoldDB" id="A0A252AY15"/>
<dbReference type="Gene3D" id="1.10.10.2520">
    <property type="entry name" value="Cell wall hydrolase SleB, domain 1"/>
    <property type="match status" value="1"/>
</dbReference>
<comment type="caution">
    <text evidence="2">The sequence shown here is derived from an EMBL/GenBank/DDBJ whole genome shotgun (WGS) entry which is preliminary data.</text>
</comment>
<organism evidence="2 3">
    <name type="scientific">Acetobacter indonesiensis</name>
    <dbReference type="NCBI Taxonomy" id="104101"/>
    <lineage>
        <taxon>Bacteria</taxon>
        <taxon>Pseudomonadati</taxon>
        <taxon>Pseudomonadota</taxon>
        <taxon>Alphaproteobacteria</taxon>
        <taxon>Acetobacterales</taxon>
        <taxon>Acetobacteraceae</taxon>
        <taxon>Acetobacter</taxon>
    </lineage>
</organism>
<accession>A0A252AY15</accession>
<name>A0A252AY15_9PROT</name>
<dbReference type="GO" id="GO:0016787">
    <property type="term" value="F:hydrolase activity"/>
    <property type="evidence" value="ECO:0007669"/>
    <property type="project" value="UniProtKB-KW"/>
</dbReference>
<keyword evidence="2" id="KW-0378">Hydrolase</keyword>
<dbReference type="InterPro" id="IPR042047">
    <property type="entry name" value="SleB_dom1"/>
</dbReference>
<proteinExistence type="predicted"/>
<feature type="domain" description="Cell wall hydrolase SleB" evidence="1">
    <location>
        <begin position="18"/>
        <end position="129"/>
    </location>
</feature>
<dbReference type="InterPro" id="IPR011105">
    <property type="entry name" value="Cell_wall_hydrolase_SleB"/>
</dbReference>
<evidence type="ECO:0000313" key="2">
    <source>
        <dbReference type="EMBL" id="OUI96346.1"/>
    </source>
</evidence>
<dbReference type="RefSeq" id="WP_086658706.1">
    <property type="nucleotide sequence ID" value="NZ_JBJJWX010000001.1"/>
</dbReference>
<evidence type="ECO:0000313" key="3">
    <source>
        <dbReference type="Proteomes" id="UP000194641"/>
    </source>
</evidence>
<dbReference type="Proteomes" id="UP000194641">
    <property type="component" value="Unassembled WGS sequence"/>
</dbReference>
<reference evidence="3" key="1">
    <citation type="submission" date="2014-06" db="EMBL/GenBank/DDBJ databases">
        <authorList>
            <person name="Winans N.J."/>
            <person name="Newell P.D."/>
            <person name="Douglas A.E."/>
        </authorList>
    </citation>
    <scope>NUCLEOTIDE SEQUENCE [LARGE SCALE GENOMIC DNA]</scope>
</reference>
<dbReference type="EMBL" id="JOPA01000004">
    <property type="protein sequence ID" value="OUI96346.1"/>
    <property type="molecule type" value="Genomic_DNA"/>
</dbReference>
<protein>
    <submittedName>
        <fullName evidence="2">Hydrolase</fullName>
    </submittedName>
</protein>
<dbReference type="Pfam" id="PF07486">
    <property type="entry name" value="Hydrolase_2"/>
    <property type="match status" value="1"/>
</dbReference>
<gene>
    <name evidence="2" type="ORF">HK17_12055</name>
</gene>
<sequence>MMSAQQIAARTAWGEARGEGVSGMQAVLNVIQNRVMHPGWWGRDIVSVCQANQQFSCWNRQDPNRAKLLSVTDKDPQFCVALHLAEKMNGSALPDLTEGADHYFDCRGGRAFWAQKKFYRKTIGHHAFYRVGLHGDGQ</sequence>